<organism evidence="2 3">
    <name type="scientific">Coniophora puteana (strain RWD-64-598)</name>
    <name type="common">Brown rot fungus</name>
    <dbReference type="NCBI Taxonomy" id="741705"/>
    <lineage>
        <taxon>Eukaryota</taxon>
        <taxon>Fungi</taxon>
        <taxon>Dikarya</taxon>
        <taxon>Basidiomycota</taxon>
        <taxon>Agaricomycotina</taxon>
        <taxon>Agaricomycetes</taxon>
        <taxon>Agaricomycetidae</taxon>
        <taxon>Boletales</taxon>
        <taxon>Coniophorineae</taxon>
        <taxon>Coniophoraceae</taxon>
        <taxon>Coniophora</taxon>
    </lineage>
</organism>
<evidence type="ECO:0000313" key="3">
    <source>
        <dbReference type="Proteomes" id="UP000053558"/>
    </source>
</evidence>
<protein>
    <recommendedName>
        <fullName evidence="1">Heterokaryon incompatibility domain-containing protein</fullName>
    </recommendedName>
</protein>
<dbReference type="PANTHER" id="PTHR24148">
    <property type="entry name" value="ANKYRIN REPEAT DOMAIN-CONTAINING PROTEIN 39 HOMOLOG-RELATED"/>
    <property type="match status" value="1"/>
</dbReference>
<dbReference type="InterPro" id="IPR010730">
    <property type="entry name" value="HET"/>
</dbReference>
<dbReference type="InterPro" id="IPR052895">
    <property type="entry name" value="HetReg/Transcr_Mod"/>
</dbReference>
<dbReference type="EMBL" id="JH711582">
    <property type="protein sequence ID" value="EIW78310.1"/>
    <property type="molecule type" value="Genomic_DNA"/>
</dbReference>
<evidence type="ECO:0000313" key="2">
    <source>
        <dbReference type="EMBL" id="EIW78310.1"/>
    </source>
</evidence>
<dbReference type="Proteomes" id="UP000053558">
    <property type="component" value="Unassembled WGS sequence"/>
</dbReference>
<feature type="domain" description="Heterokaryon incompatibility" evidence="1">
    <location>
        <begin position="15"/>
        <end position="107"/>
    </location>
</feature>
<gene>
    <name evidence="2" type="ORF">CONPUDRAFT_156306</name>
</gene>
<dbReference type="RefSeq" id="XP_007771368.1">
    <property type="nucleotide sequence ID" value="XM_007773178.1"/>
</dbReference>
<dbReference type="GeneID" id="19203558"/>
<keyword evidence="3" id="KW-1185">Reference proteome</keyword>
<name>A0A5M3MH88_CONPW</name>
<proteinExistence type="predicted"/>
<dbReference type="KEGG" id="cput:CONPUDRAFT_156306"/>
<dbReference type="OrthoDB" id="2747207at2759"/>
<reference evidence="3" key="1">
    <citation type="journal article" date="2012" name="Science">
        <title>The Paleozoic origin of enzymatic lignin decomposition reconstructed from 31 fungal genomes.</title>
        <authorList>
            <person name="Floudas D."/>
            <person name="Binder M."/>
            <person name="Riley R."/>
            <person name="Barry K."/>
            <person name="Blanchette R.A."/>
            <person name="Henrissat B."/>
            <person name="Martinez A.T."/>
            <person name="Otillar R."/>
            <person name="Spatafora J.W."/>
            <person name="Yadav J.S."/>
            <person name="Aerts A."/>
            <person name="Benoit I."/>
            <person name="Boyd A."/>
            <person name="Carlson A."/>
            <person name="Copeland A."/>
            <person name="Coutinho P.M."/>
            <person name="de Vries R.P."/>
            <person name="Ferreira P."/>
            <person name="Findley K."/>
            <person name="Foster B."/>
            <person name="Gaskell J."/>
            <person name="Glotzer D."/>
            <person name="Gorecki P."/>
            <person name="Heitman J."/>
            <person name="Hesse C."/>
            <person name="Hori C."/>
            <person name="Igarashi K."/>
            <person name="Jurgens J.A."/>
            <person name="Kallen N."/>
            <person name="Kersten P."/>
            <person name="Kohler A."/>
            <person name="Kuees U."/>
            <person name="Kumar T.K.A."/>
            <person name="Kuo A."/>
            <person name="LaButti K."/>
            <person name="Larrondo L.F."/>
            <person name="Lindquist E."/>
            <person name="Ling A."/>
            <person name="Lombard V."/>
            <person name="Lucas S."/>
            <person name="Lundell T."/>
            <person name="Martin R."/>
            <person name="McLaughlin D.J."/>
            <person name="Morgenstern I."/>
            <person name="Morin E."/>
            <person name="Murat C."/>
            <person name="Nagy L.G."/>
            <person name="Nolan M."/>
            <person name="Ohm R.A."/>
            <person name="Patyshakuliyeva A."/>
            <person name="Rokas A."/>
            <person name="Ruiz-Duenas F.J."/>
            <person name="Sabat G."/>
            <person name="Salamov A."/>
            <person name="Samejima M."/>
            <person name="Schmutz J."/>
            <person name="Slot J.C."/>
            <person name="St John F."/>
            <person name="Stenlid J."/>
            <person name="Sun H."/>
            <person name="Sun S."/>
            <person name="Syed K."/>
            <person name="Tsang A."/>
            <person name="Wiebenga A."/>
            <person name="Young D."/>
            <person name="Pisabarro A."/>
            <person name="Eastwood D.C."/>
            <person name="Martin F."/>
            <person name="Cullen D."/>
            <person name="Grigoriev I.V."/>
            <person name="Hibbett D.S."/>
        </authorList>
    </citation>
    <scope>NUCLEOTIDE SEQUENCE [LARGE SCALE GENOMIC DNA]</scope>
    <source>
        <strain evidence="3">RWD-64-598 SS2</strain>
    </source>
</reference>
<sequence length="121" mass="13666">MDAYLLESGGQVPPYHVVSQVWGDIQEHLCLAGILWEVPISNSHKWDAILSFCRTKGVRWLWMDVLCINQTPESKDAQAEKAREIPNMSHYYRNAVACLVVPTDHDTFSHSYSGDDPAIPP</sequence>
<dbReference type="AlphaFoldDB" id="A0A5M3MH88"/>
<accession>A0A5M3MH88</accession>
<dbReference type="PANTHER" id="PTHR24148:SF64">
    <property type="entry name" value="HETEROKARYON INCOMPATIBILITY DOMAIN-CONTAINING PROTEIN"/>
    <property type="match status" value="1"/>
</dbReference>
<dbReference type="Pfam" id="PF06985">
    <property type="entry name" value="HET"/>
    <property type="match status" value="1"/>
</dbReference>
<comment type="caution">
    <text evidence="2">The sequence shown here is derived from an EMBL/GenBank/DDBJ whole genome shotgun (WGS) entry which is preliminary data.</text>
</comment>
<evidence type="ECO:0000259" key="1">
    <source>
        <dbReference type="Pfam" id="PF06985"/>
    </source>
</evidence>